<feature type="region of interest" description="Disordered" evidence="1">
    <location>
        <begin position="1"/>
        <end position="45"/>
    </location>
</feature>
<comment type="caution">
    <text evidence="2">The sequence shown here is derived from an EMBL/GenBank/DDBJ whole genome shotgun (WGS) entry which is preliminary data.</text>
</comment>
<proteinExistence type="predicted"/>
<dbReference type="Proteomes" id="UP000289411">
    <property type="component" value="Unassembled WGS sequence"/>
</dbReference>
<sequence>MSTPDLTFTVHPRPPDQGGKLSDAVSDPALSVEPTRAKATIDDGQDGPDTFLANLAFLVRFAFGRH</sequence>
<evidence type="ECO:0000313" key="2">
    <source>
        <dbReference type="EMBL" id="RYB02199.1"/>
    </source>
</evidence>
<name>A0A4V1RI38_9HYPH</name>
<dbReference type="EMBL" id="QYBC01000022">
    <property type="protein sequence ID" value="RYB02199.1"/>
    <property type="molecule type" value="Genomic_DNA"/>
</dbReference>
<dbReference type="AlphaFoldDB" id="A0A4V1RI38"/>
<reference evidence="2 3" key="2">
    <citation type="submission" date="2019-02" db="EMBL/GenBank/DDBJ databases">
        <title>'Lichenibacterium ramalinii' gen. nov. sp. nov., 'Lichenibacterium minor' gen. nov. sp. nov.</title>
        <authorList>
            <person name="Pankratov T."/>
        </authorList>
    </citation>
    <scope>NUCLEOTIDE SEQUENCE [LARGE SCALE GENOMIC DNA]</scope>
    <source>
        <strain evidence="2 3">RmlP001</strain>
    </source>
</reference>
<gene>
    <name evidence="2" type="ORF">D3272_22230</name>
</gene>
<protein>
    <submittedName>
        <fullName evidence="2">Uncharacterized protein</fullName>
    </submittedName>
</protein>
<dbReference type="RefSeq" id="WP_129221410.1">
    <property type="nucleotide sequence ID" value="NZ_QYBC01000022.1"/>
</dbReference>
<reference evidence="2 3" key="1">
    <citation type="submission" date="2018-09" db="EMBL/GenBank/DDBJ databases">
        <authorList>
            <person name="Grouzdev D.S."/>
            <person name="Krutkina M.S."/>
        </authorList>
    </citation>
    <scope>NUCLEOTIDE SEQUENCE [LARGE SCALE GENOMIC DNA]</scope>
    <source>
        <strain evidence="2 3">RmlP001</strain>
    </source>
</reference>
<organism evidence="2 3">
    <name type="scientific">Lichenibacterium ramalinae</name>
    <dbReference type="NCBI Taxonomy" id="2316527"/>
    <lineage>
        <taxon>Bacteria</taxon>
        <taxon>Pseudomonadati</taxon>
        <taxon>Pseudomonadota</taxon>
        <taxon>Alphaproteobacteria</taxon>
        <taxon>Hyphomicrobiales</taxon>
        <taxon>Lichenihabitantaceae</taxon>
        <taxon>Lichenibacterium</taxon>
    </lineage>
</organism>
<accession>A0A4V1RI38</accession>
<keyword evidence="3" id="KW-1185">Reference proteome</keyword>
<evidence type="ECO:0000313" key="3">
    <source>
        <dbReference type="Proteomes" id="UP000289411"/>
    </source>
</evidence>
<evidence type="ECO:0000256" key="1">
    <source>
        <dbReference type="SAM" id="MobiDB-lite"/>
    </source>
</evidence>